<reference evidence="2" key="1">
    <citation type="journal article" date="2011" name="Proc. Natl. Acad. Sci. U.S.A.">
        <title>Genomic insights into the physiology and ecology of the marine filamentous cyanobacterium Lyngbya majuscula.</title>
        <authorList>
            <person name="Jones A.C."/>
            <person name="Monroe E.A."/>
            <person name="Podell S."/>
            <person name="Hess W.R."/>
            <person name="Klages S."/>
            <person name="Esquenazi E."/>
            <person name="Niessen S."/>
            <person name="Hoover H."/>
            <person name="Rothmann M."/>
            <person name="Lasken R.S."/>
            <person name="Yates J.R.III."/>
            <person name="Reinhardt R."/>
            <person name="Kube M."/>
            <person name="Burkart M.D."/>
            <person name="Allen E.E."/>
            <person name="Dorrestein P.C."/>
            <person name="Gerwick W.H."/>
            <person name="Gerwick L."/>
        </authorList>
    </citation>
    <scope>NUCLEOTIDE SEQUENCE [LARGE SCALE GENOMIC DNA]</scope>
    <source>
        <strain evidence="2">3L</strain>
    </source>
</reference>
<proteinExistence type="predicted"/>
<evidence type="ECO:0000313" key="1">
    <source>
        <dbReference type="EMBL" id="EGJ31942.1"/>
    </source>
</evidence>
<dbReference type="Proteomes" id="UP000003959">
    <property type="component" value="Unassembled WGS sequence"/>
</dbReference>
<dbReference type="AlphaFoldDB" id="F4XTW6"/>
<dbReference type="RefSeq" id="WP_008185803.1">
    <property type="nucleotide sequence ID" value="NZ_GL890930.1"/>
</dbReference>
<sequence length="99" mass="11620">MLHEEKLKNLPSLLQADPIKIYKNLHSDKNFGPTTDQQKVITKWADQRHADSVRQKLSPKFGHLPWFIEICGYNETAVRGEGEMRSGYEKFFQNWQLCN</sequence>
<protein>
    <submittedName>
        <fullName evidence="1">Uncharacterized protein</fullName>
    </submittedName>
</protein>
<keyword evidence="2" id="KW-1185">Reference proteome</keyword>
<evidence type="ECO:0000313" key="2">
    <source>
        <dbReference type="Proteomes" id="UP000003959"/>
    </source>
</evidence>
<organism evidence="1 2">
    <name type="scientific">Moorena producens 3L</name>
    <dbReference type="NCBI Taxonomy" id="489825"/>
    <lineage>
        <taxon>Bacteria</taxon>
        <taxon>Bacillati</taxon>
        <taxon>Cyanobacteriota</taxon>
        <taxon>Cyanophyceae</taxon>
        <taxon>Coleofasciculales</taxon>
        <taxon>Coleofasciculaceae</taxon>
        <taxon>Moorena</taxon>
    </lineage>
</organism>
<dbReference type="EMBL" id="GL890930">
    <property type="protein sequence ID" value="EGJ31942.1"/>
    <property type="molecule type" value="Genomic_DNA"/>
</dbReference>
<accession>F4XTW6</accession>
<dbReference type="HOGENOM" id="CLU_2317169_0_0_3"/>
<gene>
    <name evidence="1" type="ORF">LYNGBM3L_30200</name>
</gene>
<name>F4XTW6_9CYAN</name>